<dbReference type="PANTHER" id="PTHR33375">
    <property type="entry name" value="CHROMOSOME-PARTITIONING PROTEIN PARB-RELATED"/>
    <property type="match status" value="1"/>
</dbReference>
<gene>
    <name evidence="4" type="ORF">HHL10_29620</name>
</gene>
<dbReference type="Proteomes" id="UP000574067">
    <property type="component" value="Unassembled WGS sequence"/>
</dbReference>
<keyword evidence="2" id="KW-0175">Coiled coil</keyword>
<dbReference type="EMBL" id="JABBFW010000060">
    <property type="protein sequence ID" value="NML19135.1"/>
    <property type="molecule type" value="Genomic_DNA"/>
</dbReference>
<dbReference type="InterPro" id="IPR050336">
    <property type="entry name" value="Chromosome_partition/occlusion"/>
</dbReference>
<dbReference type="InterPro" id="IPR040873">
    <property type="entry name" value="SoPB_HTH"/>
</dbReference>
<evidence type="ECO:0000259" key="3">
    <source>
        <dbReference type="SMART" id="SM00470"/>
    </source>
</evidence>
<name>A0A848FJS5_9BURK</name>
<dbReference type="AlphaFoldDB" id="A0A848FJS5"/>
<dbReference type="Gene3D" id="1.10.10.2830">
    <property type="match status" value="1"/>
</dbReference>
<accession>A0A848FJS5</accession>
<dbReference type="Pfam" id="PF18090">
    <property type="entry name" value="SoPB_HTH"/>
    <property type="match status" value="1"/>
</dbReference>
<evidence type="ECO:0000313" key="5">
    <source>
        <dbReference type="Proteomes" id="UP000574067"/>
    </source>
</evidence>
<dbReference type="InterPro" id="IPR004437">
    <property type="entry name" value="ParB/RepB/Spo0J"/>
</dbReference>
<dbReference type="SUPFAM" id="SSF109709">
    <property type="entry name" value="KorB DNA-binding domain-like"/>
    <property type="match status" value="1"/>
</dbReference>
<evidence type="ECO:0000256" key="1">
    <source>
        <dbReference type="ARBA" id="ARBA00006295"/>
    </source>
</evidence>
<feature type="coiled-coil region" evidence="2">
    <location>
        <begin position="44"/>
        <end position="71"/>
    </location>
</feature>
<dbReference type="GO" id="GO:0005694">
    <property type="term" value="C:chromosome"/>
    <property type="evidence" value="ECO:0007669"/>
    <property type="project" value="TreeGrafter"/>
</dbReference>
<dbReference type="SMART" id="SM00470">
    <property type="entry name" value="ParB"/>
    <property type="match status" value="1"/>
</dbReference>
<feature type="domain" description="ParB-like N-terminal" evidence="3">
    <location>
        <begin position="75"/>
        <end position="172"/>
    </location>
</feature>
<dbReference type="SUPFAM" id="SSF110849">
    <property type="entry name" value="ParB/Sulfiredoxin"/>
    <property type="match status" value="1"/>
</dbReference>
<dbReference type="RefSeq" id="WP_169164025.1">
    <property type="nucleotide sequence ID" value="NZ_JABBFW010000060.1"/>
</dbReference>
<dbReference type="InterPro" id="IPR036086">
    <property type="entry name" value="ParB/Sulfiredoxin_sf"/>
</dbReference>
<keyword evidence="5" id="KW-1185">Reference proteome</keyword>
<dbReference type="GO" id="GO:0007059">
    <property type="term" value="P:chromosome segregation"/>
    <property type="evidence" value="ECO:0007669"/>
    <property type="project" value="TreeGrafter"/>
</dbReference>
<dbReference type="GO" id="GO:0003677">
    <property type="term" value="F:DNA binding"/>
    <property type="evidence" value="ECO:0007669"/>
    <property type="project" value="InterPro"/>
</dbReference>
<dbReference type="Gene3D" id="3.90.1530.30">
    <property type="match status" value="1"/>
</dbReference>
<dbReference type="Pfam" id="PF02195">
    <property type="entry name" value="ParB_N"/>
    <property type="match status" value="1"/>
</dbReference>
<protein>
    <submittedName>
        <fullName evidence="4">ParB/RepB/Spo0J family partition protein</fullName>
    </submittedName>
</protein>
<evidence type="ECO:0000313" key="4">
    <source>
        <dbReference type="EMBL" id="NML19135.1"/>
    </source>
</evidence>
<dbReference type="InterPro" id="IPR037972">
    <property type="entry name" value="RepB_N"/>
</dbReference>
<comment type="caution">
    <text evidence="4">The sequence shown here is derived from an EMBL/GenBank/DDBJ whole genome shotgun (WGS) entry which is preliminary data.</text>
</comment>
<dbReference type="CDD" id="cd16405">
    <property type="entry name" value="RepB_like_N"/>
    <property type="match status" value="1"/>
</dbReference>
<sequence length="354" mass="37800">MSKAGAGKARKGIGLDFTDLPPLSGAAAPPVAEPYRPVTGLGLMSAAVAGAQELEQRVQALQAEAEQLRQERGAQPLDPMLIRASRWANRHELSFAGPDFEALKAEIADARGNVQPIKVRPLPQAQADRVRYEIVFGHRRHRACLELGLPVLAVVQELGDRDLFTEMDRENRARKSLSAYEQGLMYRRALEEGLFPSLRMLAAAVGADAGNVSRAIRVAELPTEVLAAFGSPLEVQFAWASPLAAALERDREAALAAARQAAQARLGPAQAYAAITGKAPRRGGVVPYNTPVATAARGGQGGAPVPRRISLGRGAYAQVRVHGARTVLEFDSGLLEAEGWPALEKALRAVLGRK</sequence>
<proteinExistence type="inferred from homology"/>
<dbReference type="InterPro" id="IPR003115">
    <property type="entry name" value="ParB_N"/>
</dbReference>
<dbReference type="PANTHER" id="PTHR33375:SF1">
    <property type="entry name" value="CHROMOSOME-PARTITIONING PROTEIN PARB-RELATED"/>
    <property type="match status" value="1"/>
</dbReference>
<dbReference type="NCBIfam" id="TIGR00180">
    <property type="entry name" value="parB_part"/>
    <property type="match status" value="1"/>
</dbReference>
<reference evidence="4 5" key="1">
    <citation type="submission" date="2020-04" db="EMBL/GenBank/DDBJ databases">
        <title>Azohydromonas sp. isolated from soil.</title>
        <authorList>
            <person name="Dahal R.H."/>
        </authorList>
    </citation>
    <scope>NUCLEOTIDE SEQUENCE [LARGE SCALE GENOMIC DNA]</scope>
    <source>
        <strain evidence="4 5">G-1-1-14</strain>
    </source>
</reference>
<evidence type="ECO:0000256" key="2">
    <source>
        <dbReference type="SAM" id="Coils"/>
    </source>
</evidence>
<comment type="similarity">
    <text evidence="1">Belongs to the ParB family.</text>
</comment>
<organism evidence="4 5">
    <name type="scientific">Azohydromonas caseinilytica</name>
    <dbReference type="NCBI Taxonomy" id="2728836"/>
    <lineage>
        <taxon>Bacteria</taxon>
        <taxon>Pseudomonadati</taxon>
        <taxon>Pseudomonadota</taxon>
        <taxon>Betaproteobacteria</taxon>
        <taxon>Burkholderiales</taxon>
        <taxon>Sphaerotilaceae</taxon>
        <taxon>Azohydromonas</taxon>
    </lineage>
</organism>